<sequence length="273" mass="30154">YNRSMVLPKKLADDEVHRFEGLDVAGDEVLSADRQAFLYEIGEMLRVVAGPYAGETGAVRMVRDGELVVRLWTYGTQLDVYIAPEKCRKLSGEEKAAIAEGGIDGPTRAIGQDEFDIAQGRTPRTKYSANDPNNPANDPKFMREREERRRAMEKGGWGGRNEGRNRREDRIGRDGAFSKRDAQNSAKRRPAPPRPAPRPAAPSPPGAGAEEKEFDWSMFASDSPPPAAEPRAEKKSHFKKVGGADGGEAEKKSEEDKFFDDLMSDLSSDLDAE</sequence>
<organism evidence="2 3">
    <name type="scientific">Tetraparma gracilis</name>
    <dbReference type="NCBI Taxonomy" id="2962635"/>
    <lineage>
        <taxon>Eukaryota</taxon>
        <taxon>Sar</taxon>
        <taxon>Stramenopiles</taxon>
        <taxon>Ochrophyta</taxon>
        <taxon>Bolidophyceae</taxon>
        <taxon>Parmales</taxon>
        <taxon>Triparmaceae</taxon>
        <taxon>Tetraparma</taxon>
    </lineage>
</organism>
<comment type="caution">
    <text evidence="2">The sequence shown here is derived from an EMBL/GenBank/DDBJ whole genome shotgun (WGS) entry which is preliminary data.</text>
</comment>
<feature type="compositionally biased region" description="Low complexity" evidence="1">
    <location>
        <begin position="129"/>
        <end position="139"/>
    </location>
</feature>
<name>A0ABQ6M3Y7_9STRA</name>
<feature type="non-terminal residue" evidence="2">
    <location>
        <position position="1"/>
    </location>
</feature>
<feature type="compositionally biased region" description="Basic and acidic residues" evidence="1">
    <location>
        <begin position="140"/>
        <end position="153"/>
    </location>
</feature>
<evidence type="ECO:0000313" key="2">
    <source>
        <dbReference type="EMBL" id="GMI19040.1"/>
    </source>
</evidence>
<feature type="compositionally biased region" description="Basic and acidic residues" evidence="1">
    <location>
        <begin position="161"/>
        <end position="182"/>
    </location>
</feature>
<dbReference type="EMBL" id="BRYB01003675">
    <property type="protein sequence ID" value="GMI19040.1"/>
    <property type="molecule type" value="Genomic_DNA"/>
</dbReference>
<protein>
    <submittedName>
        <fullName evidence="2">Uncharacterized protein</fullName>
    </submittedName>
</protein>
<feature type="region of interest" description="Disordered" evidence="1">
    <location>
        <begin position="121"/>
        <end position="273"/>
    </location>
</feature>
<evidence type="ECO:0000313" key="3">
    <source>
        <dbReference type="Proteomes" id="UP001165060"/>
    </source>
</evidence>
<reference evidence="2 3" key="1">
    <citation type="journal article" date="2023" name="Commun. Biol.">
        <title>Genome analysis of Parmales, the sister group of diatoms, reveals the evolutionary specialization of diatoms from phago-mixotrophs to photoautotrophs.</title>
        <authorList>
            <person name="Ban H."/>
            <person name="Sato S."/>
            <person name="Yoshikawa S."/>
            <person name="Yamada K."/>
            <person name="Nakamura Y."/>
            <person name="Ichinomiya M."/>
            <person name="Sato N."/>
            <person name="Blanc-Mathieu R."/>
            <person name="Endo H."/>
            <person name="Kuwata A."/>
            <person name="Ogata H."/>
        </authorList>
    </citation>
    <scope>NUCLEOTIDE SEQUENCE [LARGE SCALE GENOMIC DNA]</scope>
</reference>
<evidence type="ECO:0000256" key="1">
    <source>
        <dbReference type="SAM" id="MobiDB-lite"/>
    </source>
</evidence>
<feature type="compositionally biased region" description="Basic and acidic residues" evidence="1">
    <location>
        <begin position="248"/>
        <end position="260"/>
    </location>
</feature>
<dbReference type="Proteomes" id="UP001165060">
    <property type="component" value="Unassembled WGS sequence"/>
</dbReference>
<proteinExistence type="predicted"/>
<gene>
    <name evidence="2" type="ORF">TeGR_g4043</name>
</gene>
<keyword evidence="3" id="KW-1185">Reference proteome</keyword>
<accession>A0ABQ6M3Y7</accession>
<feature type="compositionally biased region" description="Pro residues" evidence="1">
    <location>
        <begin position="192"/>
        <end position="205"/>
    </location>
</feature>